<dbReference type="EMBL" id="JABEMA010000064">
    <property type="protein sequence ID" value="NNH22736.1"/>
    <property type="molecule type" value="Genomic_DNA"/>
</dbReference>
<organism evidence="2 3">
    <name type="scientific">Pseudokineococcus marinus</name>
    <dbReference type="NCBI Taxonomy" id="351215"/>
    <lineage>
        <taxon>Bacteria</taxon>
        <taxon>Bacillati</taxon>
        <taxon>Actinomycetota</taxon>
        <taxon>Actinomycetes</taxon>
        <taxon>Kineosporiales</taxon>
        <taxon>Kineosporiaceae</taxon>
        <taxon>Pseudokineococcus</taxon>
    </lineage>
</organism>
<protein>
    <submittedName>
        <fullName evidence="2">GatB/YqeY domain-containing protein</fullName>
    </submittedName>
</protein>
<dbReference type="InterPro" id="IPR019004">
    <property type="entry name" value="YqeY/Aim41"/>
</dbReference>
<comment type="caution">
    <text evidence="2">The sequence shown here is derived from an EMBL/GenBank/DDBJ whole genome shotgun (WGS) entry which is preliminary data.</text>
</comment>
<keyword evidence="3" id="KW-1185">Reference proteome</keyword>
<evidence type="ECO:0000256" key="1">
    <source>
        <dbReference type="SAM" id="MobiDB-lite"/>
    </source>
</evidence>
<evidence type="ECO:0000313" key="2">
    <source>
        <dbReference type="EMBL" id="NNH22736.1"/>
    </source>
</evidence>
<sequence>MSAPSEGTHGADGGGTAARLREDLTTSMRARDELRTTTLRSVLTALRTAEVSGTSARELSDDEVLAVLRSEAKKRRESATAFADAGRAERAQREAAEEAVIAEYLPAQLGDEALSALVAEEVAAAAAAGRTGMGAMGSVMGAVRPRVGQLAEGGRVAAEVRRQLQQG</sequence>
<evidence type="ECO:0000313" key="3">
    <source>
        <dbReference type="Proteomes" id="UP000555552"/>
    </source>
</evidence>
<dbReference type="AlphaFoldDB" id="A0A849BT78"/>
<dbReference type="InterPro" id="IPR003789">
    <property type="entry name" value="Asn/Gln_tRNA_amidoTrase-B-like"/>
</dbReference>
<name>A0A849BT78_9ACTN</name>
<feature type="compositionally biased region" description="Basic and acidic residues" evidence="1">
    <location>
        <begin position="19"/>
        <end position="32"/>
    </location>
</feature>
<dbReference type="Gene3D" id="1.10.10.410">
    <property type="match status" value="1"/>
</dbReference>
<dbReference type="PANTHER" id="PTHR28055">
    <property type="entry name" value="ALTERED INHERITANCE OF MITOCHONDRIA PROTEIN 41, MITOCHONDRIAL"/>
    <property type="match status" value="1"/>
</dbReference>
<dbReference type="InterPro" id="IPR042184">
    <property type="entry name" value="YqeY/Aim41_N"/>
</dbReference>
<dbReference type="SUPFAM" id="SSF89095">
    <property type="entry name" value="GatB/YqeY motif"/>
    <property type="match status" value="1"/>
</dbReference>
<dbReference type="GO" id="GO:0016884">
    <property type="term" value="F:carbon-nitrogen ligase activity, with glutamine as amido-N-donor"/>
    <property type="evidence" value="ECO:0007669"/>
    <property type="project" value="InterPro"/>
</dbReference>
<dbReference type="Pfam" id="PF09424">
    <property type="entry name" value="YqeY"/>
    <property type="match status" value="1"/>
</dbReference>
<feature type="region of interest" description="Disordered" evidence="1">
    <location>
        <begin position="1"/>
        <end position="32"/>
    </location>
</feature>
<dbReference type="Proteomes" id="UP000555552">
    <property type="component" value="Unassembled WGS sequence"/>
</dbReference>
<proteinExistence type="predicted"/>
<reference evidence="2 3" key="1">
    <citation type="submission" date="2020-05" db="EMBL/GenBank/DDBJ databases">
        <title>MicrobeNet Type strains.</title>
        <authorList>
            <person name="Nicholson A.C."/>
        </authorList>
    </citation>
    <scope>NUCLEOTIDE SEQUENCE [LARGE SCALE GENOMIC DNA]</scope>
    <source>
        <strain evidence="2 3">JCM 14547</strain>
    </source>
</reference>
<dbReference type="Gene3D" id="1.10.1510.10">
    <property type="entry name" value="Uncharacterised protein YqeY/AIM41 PF09424, N-terminal domain"/>
    <property type="match status" value="1"/>
</dbReference>
<gene>
    <name evidence="2" type="ORF">HLB09_06445</name>
</gene>
<dbReference type="RefSeq" id="WP_171202571.1">
    <property type="nucleotide sequence ID" value="NZ_BAAANP010000003.1"/>
</dbReference>
<dbReference type="InterPro" id="IPR023168">
    <property type="entry name" value="GatB_Yqey_C_2"/>
</dbReference>
<dbReference type="PANTHER" id="PTHR28055:SF1">
    <property type="entry name" value="ALTERED INHERITANCE OF MITOCHONDRIA PROTEIN 41, MITOCHONDRIAL"/>
    <property type="match status" value="1"/>
</dbReference>
<accession>A0A849BT78</accession>